<dbReference type="RefSeq" id="WP_006625947.1">
    <property type="nucleotide sequence ID" value="NZ_FO818640.1"/>
</dbReference>
<dbReference type="AlphaFoldDB" id="A0A9P1KG90"/>
<evidence type="ECO:0000313" key="1">
    <source>
        <dbReference type="EMBL" id="CDM94878.1"/>
    </source>
</evidence>
<organism evidence="1 2">
    <name type="scientific">Limnospira indica PCC 8005</name>
    <dbReference type="NCBI Taxonomy" id="376219"/>
    <lineage>
        <taxon>Bacteria</taxon>
        <taxon>Bacillati</taxon>
        <taxon>Cyanobacteriota</taxon>
        <taxon>Cyanophyceae</taxon>
        <taxon>Oscillatoriophycideae</taxon>
        <taxon>Oscillatoriales</taxon>
        <taxon>Sirenicapillariaceae</taxon>
        <taxon>Limnospira</taxon>
    </lineage>
</organism>
<evidence type="ECO:0000313" key="2">
    <source>
        <dbReference type="Proteomes" id="UP000032946"/>
    </source>
</evidence>
<dbReference type="GeneID" id="301686324"/>
<dbReference type="EMBL" id="FO818640">
    <property type="protein sequence ID" value="CDM94878.1"/>
    <property type="molecule type" value="Genomic_DNA"/>
</dbReference>
<proteinExistence type="predicted"/>
<sequence>MEQDGRAGLDQAGQFGSAIAETQALAVRIFQLLRGKDEVPEV</sequence>
<protein>
    <submittedName>
        <fullName evidence="1">Uncharacterized protein</fullName>
    </submittedName>
</protein>
<gene>
    <name evidence="1" type="ORF">ARTHRO_30144</name>
</gene>
<name>A0A9P1KG90_9CYAN</name>
<dbReference type="Proteomes" id="UP000032946">
    <property type="component" value="Chromosome"/>
</dbReference>
<accession>A0A9P1KG90</accession>
<keyword evidence="2" id="KW-1185">Reference proteome</keyword>
<reference evidence="1 2" key="1">
    <citation type="submission" date="2014-02" db="EMBL/GenBank/DDBJ databases">
        <authorList>
            <person name="Genoscope - CEA"/>
        </authorList>
    </citation>
    <scope>NUCLEOTIDE SEQUENCE [LARGE SCALE GENOMIC DNA]</scope>
    <source>
        <strain evidence="1 2">PCC 8005</strain>
    </source>
</reference>